<reference evidence="1" key="2">
    <citation type="submission" date="2015-07" db="EMBL/GenBank/DDBJ databases">
        <authorList>
            <person name="Noorani M."/>
        </authorList>
    </citation>
    <scope>NUCLEOTIDE SEQUENCE</scope>
    <source>
        <strain evidence="1">Yugu1</strain>
    </source>
</reference>
<name>A0A368SWC6_SETIT</name>
<accession>A0A368SWC6</accession>
<dbReference type="AlphaFoldDB" id="A0A368SWC6"/>
<protein>
    <submittedName>
        <fullName evidence="1">Uncharacterized protein</fullName>
    </submittedName>
</protein>
<organism evidence="1">
    <name type="scientific">Setaria italica</name>
    <name type="common">Foxtail millet</name>
    <name type="synonym">Panicum italicum</name>
    <dbReference type="NCBI Taxonomy" id="4555"/>
    <lineage>
        <taxon>Eukaryota</taxon>
        <taxon>Viridiplantae</taxon>
        <taxon>Streptophyta</taxon>
        <taxon>Embryophyta</taxon>
        <taxon>Tracheophyta</taxon>
        <taxon>Spermatophyta</taxon>
        <taxon>Magnoliopsida</taxon>
        <taxon>Liliopsida</taxon>
        <taxon>Poales</taxon>
        <taxon>Poaceae</taxon>
        <taxon>PACMAD clade</taxon>
        <taxon>Panicoideae</taxon>
        <taxon>Panicodae</taxon>
        <taxon>Paniceae</taxon>
        <taxon>Cenchrinae</taxon>
        <taxon>Setaria</taxon>
    </lineage>
</organism>
<proteinExistence type="predicted"/>
<evidence type="ECO:0000313" key="1">
    <source>
        <dbReference type="EMBL" id="RCV46747.1"/>
    </source>
</evidence>
<dbReference type="STRING" id="4555.A0A368SWC6"/>
<sequence length="112" mass="12738">MPRLLELGMSAIGACFELLSQPILSVRHWKETSKLQVAPAELCPILEEALQITEYTDKKAAPSKRHCQALRDEKMNGPRERIEMARNHAFYGLPLLSSENHNFVSPSYMSRI</sequence>
<gene>
    <name evidence="1" type="ORF">SETIT_9G555900v2</name>
</gene>
<reference evidence="1" key="1">
    <citation type="journal article" date="2012" name="Nat. Biotechnol.">
        <title>Reference genome sequence of the model plant Setaria.</title>
        <authorList>
            <person name="Bennetzen J.L."/>
            <person name="Schmutz J."/>
            <person name="Wang H."/>
            <person name="Percifield R."/>
            <person name="Hawkins J."/>
            <person name="Pontaroli A.C."/>
            <person name="Estep M."/>
            <person name="Feng L."/>
            <person name="Vaughn J.N."/>
            <person name="Grimwood J."/>
            <person name="Jenkins J."/>
            <person name="Barry K."/>
            <person name="Lindquist E."/>
            <person name="Hellsten U."/>
            <person name="Deshpande S."/>
            <person name="Wang X."/>
            <person name="Wu X."/>
            <person name="Mitros T."/>
            <person name="Triplett J."/>
            <person name="Yang X."/>
            <person name="Ye C.Y."/>
            <person name="Mauro-Herrera M."/>
            <person name="Wang L."/>
            <person name="Li P."/>
            <person name="Sharma M."/>
            <person name="Sharma R."/>
            <person name="Ronald P.C."/>
            <person name="Panaud O."/>
            <person name="Kellogg E.A."/>
            <person name="Brutnell T.P."/>
            <person name="Doust A.N."/>
            <person name="Tuskan G.A."/>
            <person name="Rokhsar D."/>
            <person name="Devos K.M."/>
        </authorList>
    </citation>
    <scope>NUCLEOTIDE SEQUENCE [LARGE SCALE GENOMIC DNA]</scope>
    <source>
        <strain evidence="1">Yugu1</strain>
    </source>
</reference>
<dbReference type="EMBL" id="CM003536">
    <property type="protein sequence ID" value="RCV46747.1"/>
    <property type="molecule type" value="Genomic_DNA"/>
</dbReference>